<evidence type="ECO:0000313" key="4">
    <source>
        <dbReference type="Proteomes" id="UP000240883"/>
    </source>
</evidence>
<dbReference type="Proteomes" id="UP000240883">
    <property type="component" value="Unassembled WGS sequence"/>
</dbReference>
<dbReference type="EMBL" id="KZ678149">
    <property type="protein sequence ID" value="PSN60474.1"/>
    <property type="molecule type" value="Genomic_DNA"/>
</dbReference>
<evidence type="ECO:0000256" key="1">
    <source>
        <dbReference type="SAM" id="MobiDB-lite"/>
    </source>
</evidence>
<organism evidence="3 4">
    <name type="scientific">Corynespora cassiicola Philippines</name>
    <dbReference type="NCBI Taxonomy" id="1448308"/>
    <lineage>
        <taxon>Eukaryota</taxon>
        <taxon>Fungi</taxon>
        <taxon>Dikarya</taxon>
        <taxon>Ascomycota</taxon>
        <taxon>Pezizomycotina</taxon>
        <taxon>Dothideomycetes</taxon>
        <taxon>Pleosporomycetidae</taxon>
        <taxon>Pleosporales</taxon>
        <taxon>Corynesporascaceae</taxon>
        <taxon>Corynespora</taxon>
    </lineage>
</organism>
<evidence type="ECO:0000313" key="3">
    <source>
        <dbReference type="EMBL" id="PSN60474.1"/>
    </source>
</evidence>
<protein>
    <submittedName>
        <fullName evidence="3">Uncharacterized protein</fullName>
    </submittedName>
</protein>
<accession>A0A2T2N4X8</accession>
<keyword evidence="2" id="KW-1133">Transmembrane helix</keyword>
<gene>
    <name evidence="3" type="ORF">BS50DRAFT_655637</name>
</gene>
<feature type="region of interest" description="Disordered" evidence="1">
    <location>
        <begin position="1"/>
        <end position="21"/>
    </location>
</feature>
<keyword evidence="4" id="KW-1185">Reference proteome</keyword>
<feature type="transmembrane region" description="Helical" evidence="2">
    <location>
        <begin position="36"/>
        <end position="57"/>
    </location>
</feature>
<keyword evidence="2" id="KW-0812">Transmembrane</keyword>
<sequence length="81" mass="8871">MIPRTGSRSSTASVSWSASVTSSSGFIGWYKMVASVSIYLLIPALSDMFICCIIRSYSSLRPAGKAFNFFTTFYFGTSSRL</sequence>
<name>A0A2T2N4X8_CORCC</name>
<evidence type="ECO:0000256" key="2">
    <source>
        <dbReference type="SAM" id="Phobius"/>
    </source>
</evidence>
<reference evidence="3 4" key="1">
    <citation type="journal article" date="2018" name="Front. Microbiol.">
        <title>Genome-Wide Analysis of Corynespora cassiicola Leaf Fall Disease Putative Effectors.</title>
        <authorList>
            <person name="Lopez D."/>
            <person name="Ribeiro S."/>
            <person name="Label P."/>
            <person name="Fumanal B."/>
            <person name="Venisse J.S."/>
            <person name="Kohler A."/>
            <person name="de Oliveira R.R."/>
            <person name="Labutti K."/>
            <person name="Lipzen A."/>
            <person name="Lail K."/>
            <person name="Bauer D."/>
            <person name="Ohm R.A."/>
            <person name="Barry K.W."/>
            <person name="Spatafora J."/>
            <person name="Grigoriev I.V."/>
            <person name="Martin F.M."/>
            <person name="Pujade-Renaud V."/>
        </authorList>
    </citation>
    <scope>NUCLEOTIDE SEQUENCE [LARGE SCALE GENOMIC DNA]</scope>
    <source>
        <strain evidence="3 4">Philippines</strain>
    </source>
</reference>
<dbReference type="AlphaFoldDB" id="A0A2T2N4X8"/>
<proteinExistence type="predicted"/>
<keyword evidence="2" id="KW-0472">Membrane</keyword>